<keyword evidence="2" id="KW-1185">Reference proteome</keyword>
<evidence type="ECO:0000313" key="1">
    <source>
        <dbReference type="EMBL" id="PWZ00505.1"/>
    </source>
</evidence>
<name>A0A317XQC9_9BASI</name>
<protein>
    <submittedName>
        <fullName evidence="1">Uncharacterized protein</fullName>
    </submittedName>
</protein>
<proteinExistence type="predicted"/>
<organism evidence="1 2">
    <name type="scientific">Testicularia cyperi</name>
    <dbReference type="NCBI Taxonomy" id="1882483"/>
    <lineage>
        <taxon>Eukaryota</taxon>
        <taxon>Fungi</taxon>
        <taxon>Dikarya</taxon>
        <taxon>Basidiomycota</taxon>
        <taxon>Ustilaginomycotina</taxon>
        <taxon>Ustilaginomycetes</taxon>
        <taxon>Ustilaginales</taxon>
        <taxon>Anthracoideaceae</taxon>
        <taxon>Testicularia</taxon>
    </lineage>
</organism>
<evidence type="ECO:0000313" key="2">
    <source>
        <dbReference type="Proteomes" id="UP000246740"/>
    </source>
</evidence>
<gene>
    <name evidence="1" type="ORF">BCV70DRAFT_96673</name>
</gene>
<dbReference type="InParanoid" id="A0A317XQC9"/>
<dbReference type="Proteomes" id="UP000246740">
    <property type="component" value="Unassembled WGS sequence"/>
</dbReference>
<accession>A0A317XQC9</accession>
<dbReference type="EMBL" id="KZ819192">
    <property type="protein sequence ID" value="PWZ00505.1"/>
    <property type="molecule type" value="Genomic_DNA"/>
</dbReference>
<sequence>MSRTGSLAASSEGLLSSTRLPFCSPAHESTCTRLQPHILRAVPTCSRPKRLWLRLFILPSPSPPPDGTTVPFCSCFWAAHIKSRQSTTTLRLSRSCVCYELNRNGHTSFARVGATATCCRCQIH</sequence>
<reference evidence="1 2" key="1">
    <citation type="journal article" date="2018" name="Mol. Biol. Evol.">
        <title>Broad Genomic Sampling Reveals a Smut Pathogenic Ancestry of the Fungal Clade Ustilaginomycotina.</title>
        <authorList>
            <person name="Kijpornyongpan T."/>
            <person name="Mondo S.J."/>
            <person name="Barry K."/>
            <person name="Sandor L."/>
            <person name="Lee J."/>
            <person name="Lipzen A."/>
            <person name="Pangilinan J."/>
            <person name="LaButti K."/>
            <person name="Hainaut M."/>
            <person name="Henrissat B."/>
            <person name="Grigoriev I.V."/>
            <person name="Spatafora J.W."/>
            <person name="Aime M.C."/>
        </authorList>
    </citation>
    <scope>NUCLEOTIDE SEQUENCE [LARGE SCALE GENOMIC DNA]</scope>
    <source>
        <strain evidence="1 2">MCA 3645</strain>
    </source>
</reference>
<dbReference type="AlphaFoldDB" id="A0A317XQC9"/>